<feature type="region of interest" description="Disordered" evidence="2">
    <location>
        <begin position="24"/>
        <end position="43"/>
    </location>
</feature>
<keyword evidence="1 3" id="KW-0732">Signal</keyword>
<comment type="caution">
    <text evidence="4">The sequence shown here is derived from an EMBL/GenBank/DDBJ whole genome shotgun (WGS) entry which is preliminary data.</text>
</comment>
<dbReference type="PIRSF" id="PIRSF002825">
    <property type="entry name" value="CfbpA"/>
    <property type="match status" value="1"/>
</dbReference>
<evidence type="ECO:0000313" key="4">
    <source>
        <dbReference type="EMBL" id="KYG33879.1"/>
    </source>
</evidence>
<feature type="signal peptide" evidence="3">
    <location>
        <begin position="1"/>
        <end position="19"/>
    </location>
</feature>
<evidence type="ECO:0000256" key="1">
    <source>
        <dbReference type="ARBA" id="ARBA00022729"/>
    </source>
</evidence>
<reference evidence="4" key="1">
    <citation type="submission" date="2016-02" db="EMBL/GenBank/DDBJ databases">
        <title>Genome sequence of Bacillus trypoxylicola KCTC 13244(T).</title>
        <authorList>
            <person name="Jeong H."/>
            <person name="Park S.-H."/>
            <person name="Choi S.-K."/>
        </authorList>
    </citation>
    <scope>NUCLEOTIDE SEQUENCE [LARGE SCALE GENOMIC DNA]</scope>
    <source>
        <strain evidence="4">KCTC 13244</strain>
    </source>
</reference>
<dbReference type="OrthoDB" id="179400at2"/>
<feature type="chain" id="PRO_5007824645" evidence="3">
    <location>
        <begin position="20"/>
        <end position="343"/>
    </location>
</feature>
<dbReference type="PANTHER" id="PTHR30006">
    <property type="entry name" value="THIAMINE-BINDING PERIPLASMIC PROTEIN-RELATED"/>
    <property type="match status" value="1"/>
</dbReference>
<dbReference type="PANTHER" id="PTHR30006:SF24">
    <property type="entry name" value="SLL0237 PROTEIN"/>
    <property type="match status" value="1"/>
</dbReference>
<evidence type="ECO:0000313" key="5">
    <source>
        <dbReference type="Proteomes" id="UP000075806"/>
    </source>
</evidence>
<keyword evidence="5" id="KW-1185">Reference proteome</keyword>
<dbReference type="Gene3D" id="3.40.190.10">
    <property type="entry name" value="Periplasmic binding protein-like II"/>
    <property type="match status" value="2"/>
</dbReference>
<organism evidence="4 5">
    <name type="scientific">Alkalihalobacillus trypoxylicola</name>
    <dbReference type="NCBI Taxonomy" id="519424"/>
    <lineage>
        <taxon>Bacteria</taxon>
        <taxon>Bacillati</taxon>
        <taxon>Bacillota</taxon>
        <taxon>Bacilli</taxon>
        <taxon>Bacillales</taxon>
        <taxon>Bacillaceae</taxon>
        <taxon>Alkalihalobacillus</taxon>
    </lineage>
</organism>
<evidence type="ECO:0000256" key="3">
    <source>
        <dbReference type="SAM" id="SignalP"/>
    </source>
</evidence>
<dbReference type="Pfam" id="PF13343">
    <property type="entry name" value="SBP_bac_6"/>
    <property type="match status" value="1"/>
</dbReference>
<dbReference type="SUPFAM" id="SSF53850">
    <property type="entry name" value="Periplasmic binding protein-like II"/>
    <property type="match status" value="1"/>
</dbReference>
<gene>
    <name evidence="4" type="ORF">AZF04_15300</name>
</gene>
<dbReference type="PROSITE" id="PS51257">
    <property type="entry name" value="PROKAR_LIPOPROTEIN"/>
    <property type="match status" value="1"/>
</dbReference>
<evidence type="ECO:0000256" key="2">
    <source>
        <dbReference type="SAM" id="MobiDB-lite"/>
    </source>
</evidence>
<sequence length="343" mass="37723">MRRFTSLLMLAIVSVVALAACGGSDSDDSNGGSGGSVTLYSPETPDMTREIAEAFEEETGISVNVQYAGTNVLVNQMIAEMDNPQADVWYGGGGLLPFESAIDRGFIGSYTPEIAENWEVYQDGIKMRHEDFRWVGLEVFVLGLIYNTDLVDESELPQTWDELLDEKWAGEIQIPNPAASGTATLLVLSQLMEKGEEAGWEYFDALVQNVSSFPDSGGAPAQAASTGEASIGVGFDFMAYQMKDRGESVDFHIPENTPVLVNPAAIIENGPNPEGGQKFIDFMLSPEGQQIKADWFHIPVDPSIEGKSPLTLDGLQDKAMDLDIDWVVENYDRIRNEWRERYQ</sequence>
<proteinExistence type="predicted"/>
<protein>
    <submittedName>
        <fullName evidence="4">ABC transporter substrate-binding protein</fullName>
    </submittedName>
</protein>
<name>A0A161PKC5_9BACI</name>
<dbReference type="AlphaFoldDB" id="A0A161PKC5"/>
<dbReference type="Proteomes" id="UP000075806">
    <property type="component" value="Unassembled WGS sequence"/>
</dbReference>
<dbReference type="CDD" id="cd13518">
    <property type="entry name" value="PBP2_Fe3_thiamine_like"/>
    <property type="match status" value="1"/>
</dbReference>
<dbReference type="InterPro" id="IPR026045">
    <property type="entry name" value="Ferric-bd"/>
</dbReference>
<dbReference type="RefSeq" id="WP_045486836.1">
    <property type="nucleotide sequence ID" value="NZ_LTAO01000004.1"/>
</dbReference>
<dbReference type="EMBL" id="LTAO01000004">
    <property type="protein sequence ID" value="KYG33879.1"/>
    <property type="molecule type" value="Genomic_DNA"/>
</dbReference>
<dbReference type="STRING" id="519424.AZF04_15300"/>
<accession>A0A161PKC5</accession>